<accession>A0AAE0JGE5</accession>
<dbReference type="GO" id="GO:0005739">
    <property type="term" value="C:mitochondrion"/>
    <property type="evidence" value="ECO:0007669"/>
    <property type="project" value="TreeGrafter"/>
</dbReference>
<keyword evidence="1" id="KW-0285">Flavoprotein</keyword>
<evidence type="ECO:0000313" key="6">
    <source>
        <dbReference type="Proteomes" id="UP001278500"/>
    </source>
</evidence>
<dbReference type="SUPFAM" id="SSF51905">
    <property type="entry name" value="FAD/NAD(P)-binding domain"/>
    <property type="match status" value="1"/>
</dbReference>
<dbReference type="InterPro" id="IPR002938">
    <property type="entry name" value="FAD-bd"/>
</dbReference>
<dbReference type="Gene3D" id="3.50.50.60">
    <property type="entry name" value="FAD/NAD(P)-binding domain"/>
    <property type="match status" value="1"/>
</dbReference>
<protein>
    <recommendedName>
        <fullName evidence="4">FAD-binding domain-containing protein</fullName>
    </recommendedName>
</protein>
<evidence type="ECO:0000256" key="1">
    <source>
        <dbReference type="ARBA" id="ARBA00022630"/>
    </source>
</evidence>
<dbReference type="InterPro" id="IPR051205">
    <property type="entry name" value="UbiH/COQ6_monooxygenase"/>
</dbReference>
<dbReference type="Proteomes" id="UP001278500">
    <property type="component" value="Unassembled WGS sequence"/>
</dbReference>
<keyword evidence="6" id="KW-1185">Reference proteome</keyword>
<keyword evidence="2" id="KW-0274">FAD</keyword>
<evidence type="ECO:0000256" key="2">
    <source>
        <dbReference type="ARBA" id="ARBA00022827"/>
    </source>
</evidence>
<organism evidence="5 6">
    <name type="scientific">Neurospora tetraspora</name>
    <dbReference type="NCBI Taxonomy" id="94610"/>
    <lineage>
        <taxon>Eukaryota</taxon>
        <taxon>Fungi</taxon>
        <taxon>Dikarya</taxon>
        <taxon>Ascomycota</taxon>
        <taxon>Pezizomycotina</taxon>
        <taxon>Sordariomycetes</taxon>
        <taxon>Sordariomycetidae</taxon>
        <taxon>Sordariales</taxon>
        <taxon>Sordariaceae</taxon>
        <taxon>Neurospora</taxon>
    </lineage>
</organism>
<dbReference type="AlphaFoldDB" id="A0AAE0JGE5"/>
<dbReference type="EMBL" id="JAUEPP010000003">
    <property type="protein sequence ID" value="KAK3347418.1"/>
    <property type="molecule type" value="Genomic_DNA"/>
</dbReference>
<dbReference type="PANTHER" id="PTHR43876">
    <property type="entry name" value="UBIQUINONE BIOSYNTHESIS MONOOXYGENASE COQ6, MITOCHONDRIAL"/>
    <property type="match status" value="1"/>
</dbReference>
<proteinExistence type="predicted"/>
<dbReference type="RefSeq" id="XP_062682500.1">
    <property type="nucleotide sequence ID" value="XM_062826531.1"/>
</dbReference>
<evidence type="ECO:0000256" key="3">
    <source>
        <dbReference type="ARBA" id="ARBA00023002"/>
    </source>
</evidence>
<evidence type="ECO:0000259" key="4">
    <source>
        <dbReference type="Pfam" id="PF01494"/>
    </source>
</evidence>
<dbReference type="GO" id="GO:0071949">
    <property type="term" value="F:FAD binding"/>
    <property type="evidence" value="ECO:0007669"/>
    <property type="project" value="InterPro"/>
</dbReference>
<reference evidence="5" key="2">
    <citation type="submission" date="2023-06" db="EMBL/GenBank/DDBJ databases">
        <authorList>
            <consortium name="Lawrence Berkeley National Laboratory"/>
            <person name="Haridas S."/>
            <person name="Hensen N."/>
            <person name="Bonometti L."/>
            <person name="Westerberg I."/>
            <person name="Brannstrom I.O."/>
            <person name="Guillou S."/>
            <person name="Cros-Aarteil S."/>
            <person name="Calhoun S."/>
            <person name="Kuo A."/>
            <person name="Mondo S."/>
            <person name="Pangilinan J."/>
            <person name="Riley R."/>
            <person name="Labutti K."/>
            <person name="Andreopoulos B."/>
            <person name="Lipzen A."/>
            <person name="Chen C."/>
            <person name="Yanf M."/>
            <person name="Daum C."/>
            <person name="Ng V."/>
            <person name="Clum A."/>
            <person name="Steindorff A."/>
            <person name="Ohm R."/>
            <person name="Martin F."/>
            <person name="Silar P."/>
            <person name="Natvig D."/>
            <person name="Lalanne C."/>
            <person name="Gautier V."/>
            <person name="Ament-Velasquez S.L."/>
            <person name="Kruys A."/>
            <person name="Hutchinson M.I."/>
            <person name="Powell A.J."/>
            <person name="Barry K."/>
            <person name="Miller A.N."/>
            <person name="Grigoriev I.V."/>
            <person name="Debuchy R."/>
            <person name="Gladieux P."/>
            <person name="Thoren M.H."/>
            <person name="Johannesson H."/>
        </authorList>
    </citation>
    <scope>NUCLEOTIDE SEQUENCE</scope>
    <source>
        <strain evidence="5">CBS 560.94</strain>
    </source>
</reference>
<reference evidence="5" key="1">
    <citation type="journal article" date="2023" name="Mol. Phylogenet. Evol.">
        <title>Genome-scale phylogeny and comparative genomics of the fungal order Sordariales.</title>
        <authorList>
            <person name="Hensen N."/>
            <person name="Bonometti L."/>
            <person name="Westerberg I."/>
            <person name="Brannstrom I.O."/>
            <person name="Guillou S."/>
            <person name="Cros-Aarteil S."/>
            <person name="Calhoun S."/>
            <person name="Haridas S."/>
            <person name="Kuo A."/>
            <person name="Mondo S."/>
            <person name="Pangilinan J."/>
            <person name="Riley R."/>
            <person name="LaButti K."/>
            <person name="Andreopoulos B."/>
            <person name="Lipzen A."/>
            <person name="Chen C."/>
            <person name="Yan M."/>
            <person name="Daum C."/>
            <person name="Ng V."/>
            <person name="Clum A."/>
            <person name="Steindorff A."/>
            <person name="Ohm R.A."/>
            <person name="Martin F."/>
            <person name="Silar P."/>
            <person name="Natvig D.O."/>
            <person name="Lalanne C."/>
            <person name="Gautier V."/>
            <person name="Ament-Velasquez S.L."/>
            <person name="Kruys A."/>
            <person name="Hutchinson M.I."/>
            <person name="Powell A.J."/>
            <person name="Barry K."/>
            <person name="Miller A.N."/>
            <person name="Grigoriev I.V."/>
            <person name="Debuchy R."/>
            <person name="Gladieux P."/>
            <person name="Hiltunen Thoren M."/>
            <person name="Johannesson H."/>
        </authorList>
    </citation>
    <scope>NUCLEOTIDE SEQUENCE</scope>
    <source>
        <strain evidence="5">CBS 560.94</strain>
    </source>
</reference>
<name>A0AAE0JGE5_9PEZI</name>
<evidence type="ECO:0000313" key="5">
    <source>
        <dbReference type="EMBL" id="KAK3347418.1"/>
    </source>
</evidence>
<dbReference type="GeneID" id="87863685"/>
<sequence length="157" mass="17501">MGHWTSKSLRRTCITTLTSSTTTTANSSLTRSIGTWCFSPYKVHQRCVERMRVGRLLLVADAAHLCNPFGRLGLTGGIADVGSLYECLVGIHTGKADDSILDRYDEVWHDIVNPTSLHNMRRLFSYENPDDHDALDTQGAILRMLKEMEVGASCHHP</sequence>
<feature type="domain" description="FAD-binding" evidence="4">
    <location>
        <begin position="38"/>
        <end position="111"/>
    </location>
</feature>
<dbReference type="PANTHER" id="PTHR43876:SF18">
    <property type="entry name" value="PUTATIVE (AFU_ORTHOLOGUE AFUA_3G09540)-RELATED"/>
    <property type="match status" value="1"/>
</dbReference>
<keyword evidence="3" id="KW-0560">Oxidoreductase</keyword>
<dbReference type="Pfam" id="PF01494">
    <property type="entry name" value="FAD_binding_3"/>
    <property type="match status" value="1"/>
</dbReference>
<dbReference type="InterPro" id="IPR036188">
    <property type="entry name" value="FAD/NAD-bd_sf"/>
</dbReference>
<comment type="caution">
    <text evidence="5">The sequence shown here is derived from an EMBL/GenBank/DDBJ whole genome shotgun (WGS) entry which is preliminary data.</text>
</comment>
<dbReference type="GO" id="GO:0016491">
    <property type="term" value="F:oxidoreductase activity"/>
    <property type="evidence" value="ECO:0007669"/>
    <property type="project" value="UniProtKB-KW"/>
</dbReference>
<dbReference type="PRINTS" id="PR00420">
    <property type="entry name" value="RNGMNOXGNASE"/>
</dbReference>
<gene>
    <name evidence="5" type="ORF">B0H65DRAFT_460412</name>
</gene>